<accession>A0ABR1EC14</accession>
<proteinExistence type="predicted"/>
<feature type="signal peptide" evidence="1">
    <location>
        <begin position="1"/>
        <end position="20"/>
    </location>
</feature>
<evidence type="ECO:0000256" key="1">
    <source>
        <dbReference type="SAM" id="SignalP"/>
    </source>
</evidence>
<protein>
    <submittedName>
        <fullName evidence="2">Uncharacterized protein</fullName>
    </submittedName>
</protein>
<keyword evidence="1" id="KW-0732">Signal</keyword>
<feature type="chain" id="PRO_5045122089" evidence="1">
    <location>
        <begin position="21"/>
        <end position="184"/>
    </location>
</feature>
<comment type="caution">
    <text evidence="2">The sequence shown here is derived from an EMBL/GenBank/DDBJ whole genome shotgun (WGS) entry which is preliminary data.</text>
</comment>
<name>A0ABR1EC14_NECAM</name>
<reference evidence="2 3" key="1">
    <citation type="submission" date="2023-08" db="EMBL/GenBank/DDBJ databases">
        <title>A Necator americanus chromosomal reference genome.</title>
        <authorList>
            <person name="Ilik V."/>
            <person name="Petrzelkova K.J."/>
            <person name="Pardy F."/>
            <person name="Fuh T."/>
            <person name="Niatou-Singa F.S."/>
            <person name="Gouil Q."/>
            <person name="Baker L."/>
            <person name="Ritchie M.E."/>
            <person name="Jex A.R."/>
            <person name="Gazzola D."/>
            <person name="Li H."/>
            <person name="Toshio Fujiwara R."/>
            <person name="Zhan B."/>
            <person name="Aroian R.V."/>
            <person name="Pafco B."/>
            <person name="Schwarz E.M."/>
        </authorList>
    </citation>
    <scope>NUCLEOTIDE SEQUENCE [LARGE SCALE GENOMIC DNA]</scope>
    <source>
        <strain evidence="2 3">Aroian</strain>
        <tissue evidence="2">Whole animal</tissue>
    </source>
</reference>
<dbReference type="Proteomes" id="UP001303046">
    <property type="component" value="Unassembled WGS sequence"/>
</dbReference>
<evidence type="ECO:0000313" key="2">
    <source>
        <dbReference type="EMBL" id="KAK6760234.1"/>
    </source>
</evidence>
<gene>
    <name evidence="2" type="primary">Necator_chrX.g21807</name>
    <name evidence="2" type="ORF">RB195_021646</name>
</gene>
<sequence>MDHGASIALLIACIVVLVESRYYDIENVADGHLRKHHAHDVKHHMKRAKPIETDYVGIDQHGQAYVNCTYNMDGVVGVRKCSMPASDAAFDMGLACFALWNGEGEIIAQDCWIHQEKKRISDDDFLREALTVNKDEKQKSQQWKPNRSPLHIIIRDFIIGAMPEEEMYPCERLWQCEFLLLLRS</sequence>
<organism evidence="2 3">
    <name type="scientific">Necator americanus</name>
    <name type="common">Human hookworm</name>
    <dbReference type="NCBI Taxonomy" id="51031"/>
    <lineage>
        <taxon>Eukaryota</taxon>
        <taxon>Metazoa</taxon>
        <taxon>Ecdysozoa</taxon>
        <taxon>Nematoda</taxon>
        <taxon>Chromadorea</taxon>
        <taxon>Rhabditida</taxon>
        <taxon>Rhabditina</taxon>
        <taxon>Rhabditomorpha</taxon>
        <taxon>Strongyloidea</taxon>
        <taxon>Ancylostomatidae</taxon>
        <taxon>Bunostominae</taxon>
        <taxon>Necator</taxon>
    </lineage>
</organism>
<dbReference type="EMBL" id="JAVFWL010000006">
    <property type="protein sequence ID" value="KAK6760234.1"/>
    <property type="molecule type" value="Genomic_DNA"/>
</dbReference>
<evidence type="ECO:0000313" key="3">
    <source>
        <dbReference type="Proteomes" id="UP001303046"/>
    </source>
</evidence>
<keyword evidence="3" id="KW-1185">Reference proteome</keyword>